<protein>
    <submittedName>
        <fullName evidence="2">Uncharacterized protein</fullName>
    </submittedName>
</protein>
<feature type="transmembrane region" description="Helical" evidence="1">
    <location>
        <begin position="34"/>
        <end position="52"/>
    </location>
</feature>
<sequence>MAAQAAALVVLVVIALAQVITGHADGVTQALTEAALVLVFAACAAALAWALLHGKAVARTPTLVWNALLLPVGASMVSGGATVVGVVVLVCAIATLLAALLVPRADLD</sequence>
<keyword evidence="1" id="KW-1133">Transmembrane helix</keyword>
<evidence type="ECO:0000313" key="2">
    <source>
        <dbReference type="EMBL" id="AKU16253.1"/>
    </source>
</evidence>
<organism evidence="2 3">
    <name type="scientific">Luteipulveratus mongoliensis</name>
    <dbReference type="NCBI Taxonomy" id="571913"/>
    <lineage>
        <taxon>Bacteria</taxon>
        <taxon>Bacillati</taxon>
        <taxon>Actinomycetota</taxon>
        <taxon>Actinomycetes</taxon>
        <taxon>Micrococcales</taxon>
        <taxon>Dermacoccaceae</taxon>
        <taxon>Luteipulveratus</taxon>
    </lineage>
</organism>
<name>A0A0K1JI47_9MICO</name>
<dbReference type="EMBL" id="CP011112">
    <property type="protein sequence ID" value="AKU16253.1"/>
    <property type="molecule type" value="Genomic_DNA"/>
</dbReference>
<reference evidence="2 3" key="1">
    <citation type="submission" date="2015-03" db="EMBL/GenBank/DDBJ databases">
        <title>Luteipulveratus halotolerans sp. nov., a novel actinobacterium (Dermacoccaceae) from Sarawak, Malaysia.</title>
        <authorList>
            <person name="Juboi H."/>
            <person name="Basik A."/>
            <person name="Shamsul S.S."/>
            <person name="Arnold P."/>
            <person name="Schmitt E.K."/>
            <person name="Sanglier J.-J."/>
            <person name="Yeo T."/>
        </authorList>
    </citation>
    <scope>NUCLEOTIDE SEQUENCE [LARGE SCALE GENOMIC DNA]</scope>
    <source>
        <strain evidence="2 3">MN07-A0370</strain>
    </source>
</reference>
<evidence type="ECO:0000256" key="1">
    <source>
        <dbReference type="SAM" id="Phobius"/>
    </source>
</evidence>
<keyword evidence="1" id="KW-0812">Transmembrane</keyword>
<gene>
    <name evidence="2" type="ORF">VV02_10900</name>
</gene>
<dbReference type="RefSeq" id="WP_052591570.1">
    <property type="nucleotide sequence ID" value="NZ_CP011112.1"/>
</dbReference>
<dbReference type="Proteomes" id="UP000066480">
    <property type="component" value="Chromosome"/>
</dbReference>
<keyword evidence="1" id="KW-0472">Membrane</keyword>
<dbReference type="KEGG" id="lmoi:VV02_10900"/>
<dbReference type="AlphaFoldDB" id="A0A0K1JI47"/>
<accession>A0A0K1JI47</accession>
<proteinExistence type="predicted"/>
<keyword evidence="3" id="KW-1185">Reference proteome</keyword>
<feature type="transmembrane region" description="Helical" evidence="1">
    <location>
        <begin position="64"/>
        <end position="97"/>
    </location>
</feature>
<evidence type="ECO:0000313" key="3">
    <source>
        <dbReference type="Proteomes" id="UP000066480"/>
    </source>
</evidence>